<dbReference type="PROSITE" id="PS50157">
    <property type="entry name" value="ZINC_FINGER_C2H2_2"/>
    <property type="match status" value="2"/>
</dbReference>
<dbReference type="InterPro" id="IPR013087">
    <property type="entry name" value="Znf_C2H2_type"/>
</dbReference>
<keyword evidence="3 7" id="KW-0863">Zinc-finger</keyword>
<dbReference type="GO" id="GO:0000976">
    <property type="term" value="F:transcription cis-regulatory region binding"/>
    <property type="evidence" value="ECO:0007669"/>
    <property type="project" value="TreeGrafter"/>
</dbReference>
<dbReference type="GO" id="GO:0008270">
    <property type="term" value="F:zinc ion binding"/>
    <property type="evidence" value="ECO:0007669"/>
    <property type="project" value="UniProtKB-KW"/>
</dbReference>
<dbReference type="PROSITE" id="PS00028">
    <property type="entry name" value="ZINC_FINGER_C2H2_1"/>
    <property type="match status" value="2"/>
</dbReference>
<evidence type="ECO:0000313" key="10">
    <source>
        <dbReference type="EMBL" id="KAK4258831.1"/>
    </source>
</evidence>
<dbReference type="Proteomes" id="UP001293593">
    <property type="component" value="Unassembled WGS sequence"/>
</dbReference>
<organism evidence="10 11">
    <name type="scientific">Acacia crassicarpa</name>
    <name type="common">northern wattle</name>
    <dbReference type="NCBI Taxonomy" id="499986"/>
    <lineage>
        <taxon>Eukaryota</taxon>
        <taxon>Viridiplantae</taxon>
        <taxon>Streptophyta</taxon>
        <taxon>Embryophyta</taxon>
        <taxon>Tracheophyta</taxon>
        <taxon>Spermatophyta</taxon>
        <taxon>Magnoliopsida</taxon>
        <taxon>eudicotyledons</taxon>
        <taxon>Gunneridae</taxon>
        <taxon>Pentapetalae</taxon>
        <taxon>rosids</taxon>
        <taxon>fabids</taxon>
        <taxon>Fabales</taxon>
        <taxon>Fabaceae</taxon>
        <taxon>Caesalpinioideae</taxon>
        <taxon>mimosoid clade</taxon>
        <taxon>Acacieae</taxon>
        <taxon>Acacia</taxon>
    </lineage>
</organism>
<dbReference type="SUPFAM" id="SSF57667">
    <property type="entry name" value="beta-beta-alpha zinc fingers"/>
    <property type="match status" value="1"/>
</dbReference>
<evidence type="ECO:0000259" key="9">
    <source>
        <dbReference type="PROSITE" id="PS50157"/>
    </source>
</evidence>
<evidence type="ECO:0000256" key="1">
    <source>
        <dbReference type="ARBA" id="ARBA00022723"/>
    </source>
</evidence>
<evidence type="ECO:0000313" key="11">
    <source>
        <dbReference type="Proteomes" id="UP001293593"/>
    </source>
</evidence>
<proteinExistence type="predicted"/>
<feature type="region of interest" description="Disordered" evidence="8">
    <location>
        <begin position="66"/>
        <end position="88"/>
    </location>
</feature>
<dbReference type="Pfam" id="PF13912">
    <property type="entry name" value="zf-C2H2_6"/>
    <property type="match status" value="2"/>
</dbReference>
<evidence type="ECO:0000256" key="3">
    <source>
        <dbReference type="ARBA" id="ARBA00022771"/>
    </source>
</evidence>
<keyword evidence="4" id="KW-0862">Zinc</keyword>
<protein>
    <recommendedName>
        <fullName evidence="9">C2H2-type domain-containing protein</fullName>
    </recommendedName>
</protein>
<keyword evidence="11" id="KW-1185">Reference proteome</keyword>
<dbReference type="InterPro" id="IPR044653">
    <property type="entry name" value="AZF1/2/3-like"/>
</dbReference>
<dbReference type="GO" id="GO:0003700">
    <property type="term" value="F:DNA-binding transcription factor activity"/>
    <property type="evidence" value="ECO:0007669"/>
    <property type="project" value="InterPro"/>
</dbReference>
<keyword evidence="1" id="KW-0479">Metal-binding</keyword>
<evidence type="ECO:0000256" key="6">
    <source>
        <dbReference type="ARBA" id="ARBA00023163"/>
    </source>
</evidence>
<dbReference type="PANTHER" id="PTHR45988:SF90">
    <property type="entry name" value="ZINC FINGER PROTEIN ZAT10-LIKE"/>
    <property type="match status" value="1"/>
</dbReference>
<feature type="domain" description="C2H2-type" evidence="9">
    <location>
        <begin position="147"/>
        <end position="169"/>
    </location>
</feature>
<dbReference type="GO" id="GO:0005634">
    <property type="term" value="C:nucleus"/>
    <property type="evidence" value="ECO:0007669"/>
    <property type="project" value="TreeGrafter"/>
</dbReference>
<evidence type="ECO:0000256" key="8">
    <source>
        <dbReference type="SAM" id="MobiDB-lite"/>
    </source>
</evidence>
<keyword evidence="2" id="KW-0677">Repeat</keyword>
<evidence type="ECO:0000256" key="7">
    <source>
        <dbReference type="PROSITE-ProRule" id="PRU00042"/>
    </source>
</evidence>
<dbReference type="InterPro" id="IPR036236">
    <property type="entry name" value="Znf_C2H2_sf"/>
</dbReference>
<keyword evidence="6" id="KW-0804">Transcription</keyword>
<gene>
    <name evidence="10" type="ORF">QN277_005233</name>
</gene>
<feature type="region of interest" description="Disordered" evidence="8">
    <location>
        <begin position="174"/>
        <end position="194"/>
    </location>
</feature>
<dbReference type="PANTHER" id="PTHR45988">
    <property type="entry name" value="C2H2 TYPE ZINC FINGER TRANSCRIPTION FACTOR FAMILY-RELATED"/>
    <property type="match status" value="1"/>
</dbReference>
<accession>A0AAE1IVX1</accession>
<feature type="compositionally biased region" description="Low complexity" evidence="8">
    <location>
        <begin position="177"/>
        <end position="191"/>
    </location>
</feature>
<feature type="domain" description="C2H2-type" evidence="9">
    <location>
        <begin position="95"/>
        <end position="122"/>
    </location>
</feature>
<name>A0AAE1IVX1_9FABA</name>
<reference evidence="10" key="1">
    <citation type="submission" date="2023-10" db="EMBL/GenBank/DDBJ databases">
        <title>Chromosome-level genome of the transformable northern wattle, Acacia crassicarpa.</title>
        <authorList>
            <person name="Massaro I."/>
            <person name="Sinha N.R."/>
            <person name="Poethig S."/>
            <person name="Leichty A.R."/>
        </authorList>
    </citation>
    <scope>NUCLEOTIDE SEQUENCE</scope>
    <source>
        <strain evidence="10">Acra3RX</strain>
        <tissue evidence="10">Leaf</tissue>
    </source>
</reference>
<evidence type="ECO:0000256" key="2">
    <source>
        <dbReference type="ARBA" id="ARBA00022737"/>
    </source>
</evidence>
<dbReference type="Gene3D" id="3.30.160.60">
    <property type="entry name" value="Classic Zinc Finger"/>
    <property type="match status" value="1"/>
</dbReference>
<keyword evidence="5" id="KW-0805">Transcription regulation</keyword>
<dbReference type="AlphaFoldDB" id="A0AAE1IVX1"/>
<evidence type="ECO:0000256" key="4">
    <source>
        <dbReference type="ARBA" id="ARBA00022833"/>
    </source>
</evidence>
<comment type="caution">
    <text evidence="10">The sequence shown here is derived from an EMBL/GenBank/DDBJ whole genome shotgun (WGS) entry which is preliminary data.</text>
</comment>
<sequence length="270" mass="28342">MALEALNSPTTAPTSFTFNYDQEDYDDLDLHWAKGKRSKRPRFDSNNPPSEEEYLALCLIMLAHSGHKASSSSPPPPRPSSSSSPPINPVVKLSHRCTVCNKAFSSYQALGGHKASHRKSSSESATAAAENAASTSSAGAAATGRLHECTICHKVFPTGQALGGHKRCHYDGGSGSGNANSSSAGAGVSSSEGGGASTVSLRGFDLNLPAPLMDLSPPRFGDDYSGMKKIGVEQEVESPLPVAAAGNKRRRLLFTGDEEDDVKPSLLLQN</sequence>
<evidence type="ECO:0000256" key="5">
    <source>
        <dbReference type="ARBA" id="ARBA00023015"/>
    </source>
</evidence>
<dbReference type="SMART" id="SM00355">
    <property type="entry name" value="ZnF_C2H2"/>
    <property type="match status" value="2"/>
</dbReference>
<dbReference type="EMBL" id="JAWXYG010000011">
    <property type="protein sequence ID" value="KAK4258831.1"/>
    <property type="molecule type" value="Genomic_DNA"/>
</dbReference>